<dbReference type="HOGENOM" id="CLU_2068986_0_0_9"/>
<name>R0BAJ5_9FIRM</name>
<dbReference type="InterPro" id="IPR015421">
    <property type="entry name" value="PyrdxlP-dep_Trfase_major"/>
</dbReference>
<dbReference type="GO" id="GO:0071269">
    <property type="term" value="P:L-homocysteine biosynthetic process"/>
    <property type="evidence" value="ECO:0007669"/>
    <property type="project" value="TreeGrafter"/>
</dbReference>
<dbReference type="PANTHER" id="PTHR43797">
    <property type="entry name" value="HOMOCYSTEINE/CYSTEINE SYNTHASE"/>
    <property type="match status" value="1"/>
</dbReference>
<accession>R0BAJ5</accession>
<comment type="caution">
    <text evidence="1">The sequence shown here is derived from an EMBL/GenBank/DDBJ whole genome shotgun (WGS) entry which is preliminary data.</text>
</comment>
<dbReference type="AlphaFoldDB" id="R0BAJ5"/>
<dbReference type="GO" id="GO:0003961">
    <property type="term" value="F:O-acetylhomoserine aminocarboxypropyltransferase activity"/>
    <property type="evidence" value="ECO:0007669"/>
    <property type="project" value="TreeGrafter"/>
</dbReference>
<dbReference type="PATRIC" id="fig|997897.5.peg.1149"/>
<protein>
    <submittedName>
        <fullName evidence="1">Uncharacterized protein</fullName>
    </submittedName>
</protein>
<evidence type="ECO:0000313" key="1">
    <source>
        <dbReference type="EMBL" id="ENZ42034.1"/>
    </source>
</evidence>
<dbReference type="GO" id="GO:0005737">
    <property type="term" value="C:cytoplasm"/>
    <property type="evidence" value="ECO:0007669"/>
    <property type="project" value="TreeGrafter"/>
</dbReference>
<dbReference type="GO" id="GO:0006535">
    <property type="term" value="P:cysteine biosynthetic process from serine"/>
    <property type="evidence" value="ECO:0007669"/>
    <property type="project" value="TreeGrafter"/>
</dbReference>
<dbReference type="EMBL" id="AGYG01000008">
    <property type="protein sequence ID" value="ENZ42034.1"/>
    <property type="molecule type" value="Genomic_DNA"/>
</dbReference>
<evidence type="ECO:0000313" key="2">
    <source>
        <dbReference type="Proteomes" id="UP000013041"/>
    </source>
</evidence>
<dbReference type="InterPro" id="IPR006235">
    <property type="entry name" value="OAc-hSer/O-AcSer_sulfhydrylase"/>
</dbReference>
<reference evidence="1 2" key="1">
    <citation type="submission" date="2013-01" db="EMBL/GenBank/DDBJ databases">
        <title>The Genome Sequence of Clostridium bolteae 90B8.</title>
        <authorList>
            <consortium name="The Broad Institute Genome Sequencing Platform"/>
            <person name="Earl A."/>
            <person name="Ward D."/>
            <person name="Feldgarden M."/>
            <person name="Gevers D."/>
            <person name="Courvalin P."/>
            <person name="Lambert T."/>
            <person name="Walker B."/>
            <person name="Young S.K."/>
            <person name="Zeng Q."/>
            <person name="Gargeya S."/>
            <person name="Fitzgerald M."/>
            <person name="Haas B."/>
            <person name="Abouelleil A."/>
            <person name="Alvarado L."/>
            <person name="Arachchi H.M."/>
            <person name="Berlin A.M."/>
            <person name="Chapman S.B."/>
            <person name="Dewar J."/>
            <person name="Goldberg J."/>
            <person name="Griggs A."/>
            <person name="Gujja S."/>
            <person name="Hansen M."/>
            <person name="Howarth C."/>
            <person name="Imamovic A."/>
            <person name="Larimer J."/>
            <person name="McCowan C."/>
            <person name="Murphy C."/>
            <person name="Neiman D."/>
            <person name="Pearson M."/>
            <person name="Priest M."/>
            <person name="Roberts A."/>
            <person name="Saif S."/>
            <person name="Shea T."/>
            <person name="Sisk P."/>
            <person name="Sykes S."/>
            <person name="Wortman J."/>
            <person name="Nusbaum C."/>
            <person name="Birren B."/>
        </authorList>
    </citation>
    <scope>NUCLEOTIDE SEQUENCE [LARGE SCALE GENOMIC DNA]</scope>
    <source>
        <strain evidence="1 2">90B8</strain>
    </source>
</reference>
<sequence length="141" mass="15716">MIWSRLIACLLQKTNHPDRNLSVMADFFRYSWILQRGERVFNLGVDTKKGWNLKLFNDILRGSFGKISGHGITLGGIIVNSGNFGWKASGKTTPIEKNTPSYHGDSFVEAAAPAAFVTYIHAILLRDKGATLSHFNAFLFL</sequence>
<dbReference type="PANTHER" id="PTHR43797:SF2">
    <property type="entry name" value="HOMOCYSTEINE_CYSTEINE SYNTHASE"/>
    <property type="match status" value="1"/>
</dbReference>
<dbReference type="Proteomes" id="UP000013041">
    <property type="component" value="Unassembled WGS sequence"/>
</dbReference>
<gene>
    <name evidence="1" type="ORF">HMPREF1097_01074</name>
</gene>
<proteinExistence type="predicted"/>
<organism evidence="1 2">
    <name type="scientific">Enterocloster bolteae 90B8</name>
    <dbReference type="NCBI Taxonomy" id="997897"/>
    <lineage>
        <taxon>Bacteria</taxon>
        <taxon>Bacillati</taxon>
        <taxon>Bacillota</taxon>
        <taxon>Clostridia</taxon>
        <taxon>Lachnospirales</taxon>
        <taxon>Lachnospiraceae</taxon>
        <taxon>Enterocloster</taxon>
    </lineage>
</organism>
<dbReference type="GO" id="GO:0004124">
    <property type="term" value="F:cysteine synthase activity"/>
    <property type="evidence" value="ECO:0007669"/>
    <property type="project" value="TreeGrafter"/>
</dbReference>
<dbReference type="Gene3D" id="3.40.640.10">
    <property type="entry name" value="Type I PLP-dependent aspartate aminotransferase-like (Major domain)"/>
    <property type="match status" value="1"/>
</dbReference>